<dbReference type="VEuPathDB" id="MicrosporidiaDB:H312_01600"/>
<dbReference type="OrthoDB" id="10393390at2759"/>
<dbReference type="HOGENOM" id="CLU_044348_7_3_1"/>
<accession>A0A059F1F6</accession>
<reference evidence="2" key="1">
    <citation type="submission" date="2013-02" db="EMBL/GenBank/DDBJ databases">
        <authorList>
            <consortium name="The Broad Institute Genome Sequencing Platform"/>
            <person name="Cuomo C."/>
            <person name="Becnel J."/>
            <person name="Sanscrainte N."/>
            <person name="Walker B."/>
            <person name="Young S.K."/>
            <person name="Zeng Q."/>
            <person name="Gargeya S."/>
            <person name="Fitzgerald M."/>
            <person name="Haas B."/>
            <person name="Abouelleil A."/>
            <person name="Alvarado L."/>
            <person name="Arachchi H.M."/>
            <person name="Berlin A.M."/>
            <person name="Chapman S.B."/>
            <person name="Dewar J."/>
            <person name="Goldberg J."/>
            <person name="Griggs A."/>
            <person name="Gujja S."/>
            <person name="Hansen M."/>
            <person name="Howarth C."/>
            <person name="Imamovic A."/>
            <person name="Larimer J."/>
            <person name="McCowan C."/>
            <person name="Murphy C."/>
            <person name="Neiman D."/>
            <person name="Pearson M."/>
            <person name="Priest M."/>
            <person name="Roberts A."/>
            <person name="Saif S."/>
            <person name="Shea T."/>
            <person name="Sisk P."/>
            <person name="Sykes S."/>
            <person name="Wortman J."/>
            <person name="Nusbaum C."/>
            <person name="Birren B."/>
        </authorList>
    </citation>
    <scope>NUCLEOTIDE SEQUENCE [LARGE SCALE GENOMIC DNA]</scope>
    <source>
        <strain evidence="2">PRA339</strain>
    </source>
</reference>
<evidence type="ECO:0000313" key="2">
    <source>
        <dbReference type="Proteomes" id="UP000030655"/>
    </source>
</evidence>
<name>A0A059F1F6_9MICR</name>
<reference evidence="1 2" key="2">
    <citation type="submission" date="2014-03" db="EMBL/GenBank/DDBJ databases">
        <title>The Genome Sequence of Anncaliia algerae insect isolate PRA339.</title>
        <authorList>
            <consortium name="The Broad Institute Genome Sequencing Platform"/>
            <consortium name="The Broad Institute Genome Sequencing Center for Infectious Disease"/>
            <person name="Cuomo C."/>
            <person name="Becnel J."/>
            <person name="Sanscrainte N."/>
            <person name="Walker B."/>
            <person name="Young S.K."/>
            <person name="Zeng Q."/>
            <person name="Gargeya S."/>
            <person name="Fitzgerald M."/>
            <person name="Haas B."/>
            <person name="Abouelleil A."/>
            <person name="Alvarado L."/>
            <person name="Arachchi H.M."/>
            <person name="Berlin A.M."/>
            <person name="Chapman S.B."/>
            <person name="Dewar J."/>
            <person name="Goldberg J."/>
            <person name="Griggs A."/>
            <person name="Gujja S."/>
            <person name="Hansen M."/>
            <person name="Howarth C."/>
            <person name="Imamovic A."/>
            <person name="Larimer J."/>
            <person name="McCowan C."/>
            <person name="Murphy C."/>
            <person name="Neiman D."/>
            <person name="Pearson M."/>
            <person name="Priest M."/>
            <person name="Roberts A."/>
            <person name="Saif S."/>
            <person name="Shea T."/>
            <person name="Sisk P."/>
            <person name="Sykes S."/>
            <person name="Wortman J."/>
            <person name="Nusbaum C."/>
            <person name="Birren B."/>
        </authorList>
    </citation>
    <scope>NUCLEOTIDE SEQUENCE [LARGE SCALE GENOMIC DNA]</scope>
    <source>
        <strain evidence="1 2">PRA339</strain>
    </source>
</reference>
<dbReference type="EMBL" id="KK365154">
    <property type="protein sequence ID" value="KCZ80995.1"/>
    <property type="molecule type" value="Genomic_DNA"/>
</dbReference>
<keyword evidence="2" id="KW-1185">Reference proteome</keyword>
<proteinExistence type="predicted"/>
<dbReference type="Proteomes" id="UP000030655">
    <property type="component" value="Unassembled WGS sequence"/>
</dbReference>
<organism evidence="1 2">
    <name type="scientific">Anncaliia algerae PRA339</name>
    <dbReference type="NCBI Taxonomy" id="1288291"/>
    <lineage>
        <taxon>Eukaryota</taxon>
        <taxon>Fungi</taxon>
        <taxon>Fungi incertae sedis</taxon>
        <taxon>Microsporidia</taxon>
        <taxon>Tubulinosematoidea</taxon>
        <taxon>Tubulinosematidae</taxon>
        <taxon>Anncaliia</taxon>
    </lineage>
</organism>
<evidence type="ECO:0000313" key="1">
    <source>
        <dbReference type="EMBL" id="KCZ80995.1"/>
    </source>
</evidence>
<protein>
    <submittedName>
        <fullName evidence="1">Uncharacterized protein</fullName>
    </submittedName>
</protein>
<dbReference type="AlphaFoldDB" id="A0A059F1F6"/>
<gene>
    <name evidence="1" type="ORF">H312_01600</name>
</gene>
<sequence length="69" mass="8097">MKIVNLLLLKIKSENARNPLKFCGVRTLIQIDKNMLNFKCKFHRGRSRNKSDALCIIEFKQKFSKCLLV</sequence>